<evidence type="ECO:0000313" key="2">
    <source>
        <dbReference type="Proteomes" id="UP000828048"/>
    </source>
</evidence>
<organism evidence="1 2">
    <name type="scientific">Vaccinium darrowii</name>
    <dbReference type="NCBI Taxonomy" id="229202"/>
    <lineage>
        <taxon>Eukaryota</taxon>
        <taxon>Viridiplantae</taxon>
        <taxon>Streptophyta</taxon>
        <taxon>Embryophyta</taxon>
        <taxon>Tracheophyta</taxon>
        <taxon>Spermatophyta</taxon>
        <taxon>Magnoliopsida</taxon>
        <taxon>eudicotyledons</taxon>
        <taxon>Gunneridae</taxon>
        <taxon>Pentapetalae</taxon>
        <taxon>asterids</taxon>
        <taxon>Ericales</taxon>
        <taxon>Ericaceae</taxon>
        <taxon>Vaccinioideae</taxon>
        <taxon>Vaccinieae</taxon>
        <taxon>Vaccinium</taxon>
    </lineage>
</organism>
<comment type="caution">
    <text evidence="1">The sequence shown here is derived from an EMBL/GenBank/DDBJ whole genome shotgun (WGS) entry which is preliminary data.</text>
</comment>
<protein>
    <submittedName>
        <fullName evidence="1">Uncharacterized protein</fullName>
    </submittedName>
</protein>
<gene>
    <name evidence="1" type="ORF">Vadar_027702</name>
</gene>
<sequence>MPHNDMQRNIGWMKNVARLLSYRRAMFEEFNETYAQAFGVQPRRPRGSLLVSNDLQEVSPQALAWLRQYCIDA</sequence>
<accession>A0ACB7YS58</accession>
<dbReference type="EMBL" id="CM037161">
    <property type="protein sequence ID" value="KAH7855690.1"/>
    <property type="molecule type" value="Genomic_DNA"/>
</dbReference>
<reference evidence="1 2" key="1">
    <citation type="journal article" date="2021" name="Hortic Res">
        <title>High-quality reference genome and annotation aids understanding of berry development for evergreen blueberry (Vaccinium darrowii).</title>
        <authorList>
            <person name="Yu J."/>
            <person name="Hulse-Kemp A.M."/>
            <person name="Babiker E."/>
            <person name="Staton M."/>
        </authorList>
    </citation>
    <scope>NUCLEOTIDE SEQUENCE [LARGE SCALE GENOMIC DNA]</scope>
    <source>
        <strain evidence="2">cv. NJ 8807/NJ 8810</strain>
        <tissue evidence="1">Young leaf</tissue>
    </source>
</reference>
<dbReference type="Proteomes" id="UP000828048">
    <property type="component" value="Chromosome 11"/>
</dbReference>
<evidence type="ECO:0000313" key="1">
    <source>
        <dbReference type="EMBL" id="KAH7855690.1"/>
    </source>
</evidence>
<name>A0ACB7YS58_9ERIC</name>
<keyword evidence="2" id="KW-1185">Reference proteome</keyword>
<proteinExistence type="predicted"/>